<dbReference type="SUPFAM" id="SSF141868">
    <property type="entry name" value="EAL domain-like"/>
    <property type="match status" value="1"/>
</dbReference>
<organism evidence="2 3">
    <name type="scientific">Periweissella beninensis</name>
    <dbReference type="NCBI Taxonomy" id="504936"/>
    <lineage>
        <taxon>Bacteria</taxon>
        <taxon>Bacillati</taxon>
        <taxon>Bacillota</taxon>
        <taxon>Bacilli</taxon>
        <taxon>Lactobacillales</taxon>
        <taxon>Lactobacillaceae</taxon>
        <taxon>Periweissella</taxon>
    </lineage>
</organism>
<feature type="domain" description="EAL" evidence="1">
    <location>
        <begin position="1"/>
        <end position="232"/>
    </location>
</feature>
<dbReference type="Proteomes" id="UP001057481">
    <property type="component" value="Unassembled WGS sequence"/>
</dbReference>
<protein>
    <submittedName>
        <fullName evidence="2">EAL domain-containing protein</fullName>
    </submittedName>
</protein>
<reference evidence="2" key="1">
    <citation type="submission" date="2021-04" db="EMBL/GenBank/DDBJ databases">
        <title>Taxonomic assessment of Weissella genus.</title>
        <authorList>
            <person name="Fanelli F."/>
            <person name="Chieffi D."/>
            <person name="Dell'Aquila A."/>
            <person name="Gyu-Sung C."/>
            <person name="Franz C.M.A.P."/>
            <person name="Fusco V."/>
        </authorList>
    </citation>
    <scope>NUCLEOTIDE SEQUENCE</scope>
    <source>
        <strain evidence="2">LMG 25373</strain>
    </source>
</reference>
<comment type="caution">
    <text evidence="2">The sequence shown here is derived from an EMBL/GenBank/DDBJ whole genome shotgun (WGS) entry which is preliminary data.</text>
</comment>
<dbReference type="InterPro" id="IPR001633">
    <property type="entry name" value="EAL_dom"/>
</dbReference>
<dbReference type="InterPro" id="IPR035919">
    <property type="entry name" value="EAL_sf"/>
</dbReference>
<dbReference type="EMBL" id="JAGMVS010000048">
    <property type="protein sequence ID" value="MCM2437071.1"/>
    <property type="molecule type" value="Genomic_DNA"/>
</dbReference>
<evidence type="ECO:0000313" key="3">
    <source>
        <dbReference type="Proteomes" id="UP001057481"/>
    </source>
</evidence>
<sequence length="232" mass="26748">MDAYIDNWYLVRQPIWQVTKKDNLLEKELLFSELLLRSRKDGRFPVKEFQALIATPDGNQQFFAWLTGQLEKLFQAEPTIKVSVNIEPTQLLTIACRTFLQAMLSYQTNLYLEITERLSLNLSVDVFKEQLHMLKQLGYQVLLDDVDILLKNKIYLTTFLADVAGIKFSADLHQTCKHTPKAILNSGEYQNLISKLNDKLVIGEGMSDQHELEFYLANGVHFQQGWLLGTGY</sequence>
<proteinExistence type="predicted"/>
<gene>
    <name evidence="2" type="ORF">KAK10_03870</name>
</gene>
<evidence type="ECO:0000313" key="2">
    <source>
        <dbReference type="EMBL" id="MCM2437071.1"/>
    </source>
</evidence>
<dbReference type="Pfam" id="PF00563">
    <property type="entry name" value="EAL"/>
    <property type="match status" value="1"/>
</dbReference>
<dbReference type="RefSeq" id="WP_205144221.1">
    <property type="nucleotide sequence ID" value="NZ_JAFBDN010000025.1"/>
</dbReference>
<name>A0ABT0VHD9_9LACO</name>
<accession>A0ABT0VHD9</accession>
<evidence type="ECO:0000259" key="1">
    <source>
        <dbReference type="PROSITE" id="PS50883"/>
    </source>
</evidence>
<dbReference type="Gene3D" id="3.20.20.450">
    <property type="entry name" value="EAL domain"/>
    <property type="match status" value="1"/>
</dbReference>
<dbReference type="PROSITE" id="PS50883">
    <property type="entry name" value="EAL"/>
    <property type="match status" value="1"/>
</dbReference>
<keyword evidence="3" id="KW-1185">Reference proteome</keyword>